<keyword evidence="2" id="KW-1185">Reference proteome</keyword>
<sequence length="195" mass="20614">MRDAFHQAAITDEGVGMVIDDRMSGPVEALRQQPFGEGHADRVGQTLPERSGGGFDAGRHAELGVPGCLRMQLPEALQVGNRQIVARQMQQGVEQHRSVTVGDDEPVPVRPARIGRIVLEVASPQHLGDVGHAQRHPGVTGVRHLDGIDGEETQCVGTAPAELAGFGGQDDLLLRPGHERALTRLAVSDAGACGP</sequence>
<protein>
    <submittedName>
        <fullName evidence="1">Uncharacterized protein</fullName>
    </submittedName>
</protein>
<dbReference type="EMBL" id="JFAX01000023">
    <property type="protein sequence ID" value="EXI65398.1"/>
    <property type="molecule type" value="Genomic_DNA"/>
</dbReference>
<proteinExistence type="predicted"/>
<name>A0A011M6Y7_9PROT</name>
<reference evidence="1" key="1">
    <citation type="submission" date="2014-02" db="EMBL/GenBank/DDBJ databases">
        <title>Expanding our view of genomic diversity in Candidatus Accumulibacter clades.</title>
        <authorList>
            <person name="Skennerton C.T."/>
            <person name="Barr J.J."/>
            <person name="Slater F.R."/>
            <person name="Bond P.L."/>
            <person name="Tyson G.W."/>
        </authorList>
    </citation>
    <scope>NUCLEOTIDE SEQUENCE [LARGE SCALE GENOMIC DNA]</scope>
</reference>
<accession>A0A011M6Y7</accession>
<evidence type="ECO:0000313" key="1">
    <source>
        <dbReference type="EMBL" id="EXI65398.1"/>
    </source>
</evidence>
<comment type="caution">
    <text evidence="1">The sequence shown here is derived from an EMBL/GenBank/DDBJ whole genome shotgun (WGS) entry which is preliminary data.</text>
</comment>
<dbReference type="Proteomes" id="UP000020218">
    <property type="component" value="Unassembled WGS sequence"/>
</dbReference>
<gene>
    <name evidence="1" type="ORF">AW08_03195</name>
</gene>
<dbReference type="AlphaFoldDB" id="A0A011M6Y7"/>
<organism evidence="1 2">
    <name type="scientific">Candidatus Accumulibacter adjunctus</name>
    <dbReference type="NCBI Taxonomy" id="1454001"/>
    <lineage>
        <taxon>Bacteria</taxon>
        <taxon>Pseudomonadati</taxon>
        <taxon>Pseudomonadota</taxon>
        <taxon>Betaproteobacteria</taxon>
        <taxon>Candidatus Accumulibacter</taxon>
    </lineage>
</organism>
<evidence type="ECO:0000313" key="2">
    <source>
        <dbReference type="Proteomes" id="UP000020218"/>
    </source>
</evidence>